<evidence type="ECO:0000259" key="3">
    <source>
        <dbReference type="PROSITE" id="PS51186"/>
    </source>
</evidence>
<keyword evidence="1" id="KW-0808">Transferase</keyword>
<sequence>MPHVLDRPVWSALESRQFGLSTGGTAAKRFLAEVSPFAATSDDAPESYAALGDLLDPKDPDDQIFLMQVPTCLIPECCHISLQAQGVQMLKSRPAVGVSPRTDIAALGLDDRAEMTALAALTKPGPFRARTPEMGQFWGVRIDGRLAAMAGQRLALPGYVEVSGVCTHPDFRGQGLAAALSDYVAAQILAHGDRPFLHAWADNDGAIKLYKRLGFDLRTKLTVTVLTSVQAAE</sequence>
<dbReference type="InterPro" id="IPR016181">
    <property type="entry name" value="Acyl_CoA_acyltransferase"/>
</dbReference>
<evidence type="ECO:0000256" key="1">
    <source>
        <dbReference type="ARBA" id="ARBA00022679"/>
    </source>
</evidence>
<dbReference type="PROSITE" id="PS51186">
    <property type="entry name" value="GNAT"/>
    <property type="match status" value="1"/>
</dbReference>
<feature type="domain" description="N-acetyltransferase" evidence="3">
    <location>
        <begin position="102"/>
        <end position="233"/>
    </location>
</feature>
<accession>A0A939J7X2</accession>
<keyword evidence="2" id="KW-0012">Acyltransferase</keyword>
<dbReference type="InterPro" id="IPR000182">
    <property type="entry name" value="GNAT_dom"/>
</dbReference>
<dbReference type="AlphaFoldDB" id="A0A939J7X2"/>
<evidence type="ECO:0000256" key="2">
    <source>
        <dbReference type="ARBA" id="ARBA00023315"/>
    </source>
</evidence>
<dbReference type="PANTHER" id="PTHR43420:SF3">
    <property type="entry name" value="N-ACETYLTRANSFERASE DOMAIN-CONTAINING PROTEIN"/>
    <property type="match status" value="1"/>
</dbReference>
<keyword evidence="5" id="KW-1185">Reference proteome</keyword>
<dbReference type="InterPro" id="IPR013653">
    <property type="entry name" value="GCN5-like_dom"/>
</dbReference>
<evidence type="ECO:0000313" key="5">
    <source>
        <dbReference type="Proteomes" id="UP000664779"/>
    </source>
</evidence>
<dbReference type="GO" id="GO:0016747">
    <property type="term" value="F:acyltransferase activity, transferring groups other than amino-acyl groups"/>
    <property type="evidence" value="ECO:0007669"/>
    <property type="project" value="InterPro"/>
</dbReference>
<dbReference type="InterPro" id="IPR050680">
    <property type="entry name" value="YpeA/RimI_acetyltransf"/>
</dbReference>
<dbReference type="SUPFAM" id="SSF55729">
    <property type="entry name" value="Acyl-CoA N-acyltransferases (Nat)"/>
    <property type="match status" value="1"/>
</dbReference>
<dbReference type="CDD" id="cd04301">
    <property type="entry name" value="NAT_SF"/>
    <property type="match status" value="1"/>
</dbReference>
<dbReference type="Gene3D" id="3.40.630.30">
    <property type="match status" value="1"/>
</dbReference>
<dbReference type="RefSeq" id="WP_206937392.1">
    <property type="nucleotide sequence ID" value="NZ_JAFLNF010000001.1"/>
</dbReference>
<protein>
    <submittedName>
        <fullName evidence="4">GNAT family N-acetyltransferase</fullName>
    </submittedName>
</protein>
<dbReference type="Pfam" id="PF08445">
    <property type="entry name" value="FR47"/>
    <property type="match status" value="1"/>
</dbReference>
<comment type="caution">
    <text evidence="4">The sequence shown here is derived from an EMBL/GenBank/DDBJ whole genome shotgun (WGS) entry which is preliminary data.</text>
</comment>
<evidence type="ECO:0000313" key="4">
    <source>
        <dbReference type="EMBL" id="MBO0343748.1"/>
    </source>
</evidence>
<organism evidence="4 5">
    <name type="scientific">Roseibium limicola</name>
    <dbReference type="NCBI Taxonomy" id="2816037"/>
    <lineage>
        <taxon>Bacteria</taxon>
        <taxon>Pseudomonadati</taxon>
        <taxon>Pseudomonadota</taxon>
        <taxon>Alphaproteobacteria</taxon>
        <taxon>Hyphomicrobiales</taxon>
        <taxon>Stappiaceae</taxon>
        <taxon>Roseibium</taxon>
    </lineage>
</organism>
<proteinExistence type="predicted"/>
<dbReference type="EMBL" id="JAFLNF010000001">
    <property type="protein sequence ID" value="MBO0343748.1"/>
    <property type="molecule type" value="Genomic_DNA"/>
</dbReference>
<dbReference type="PANTHER" id="PTHR43420">
    <property type="entry name" value="ACETYLTRANSFERASE"/>
    <property type="match status" value="1"/>
</dbReference>
<dbReference type="Proteomes" id="UP000664779">
    <property type="component" value="Unassembled WGS sequence"/>
</dbReference>
<reference evidence="4" key="1">
    <citation type="submission" date="2021-03" db="EMBL/GenBank/DDBJ databases">
        <title>Roseibium sp. CAU 1637 isolated from Incheon.</title>
        <authorList>
            <person name="Kim W."/>
        </authorList>
    </citation>
    <scope>NUCLEOTIDE SEQUENCE</scope>
    <source>
        <strain evidence="4">CAU 1637</strain>
    </source>
</reference>
<name>A0A939J7X2_9HYPH</name>
<gene>
    <name evidence="4" type="ORF">J0X15_00820</name>
</gene>